<reference evidence="5 6" key="1">
    <citation type="submission" date="2016-11" db="EMBL/GenBank/DDBJ databases">
        <authorList>
            <person name="Varghese N."/>
            <person name="Submissions S."/>
        </authorList>
    </citation>
    <scope>NUCLEOTIDE SEQUENCE [LARGE SCALE GENOMIC DNA]</scope>
    <source>
        <strain evidence="5 6">DSM 15287</strain>
    </source>
</reference>
<feature type="domain" description="HTH marR-type" evidence="4">
    <location>
        <begin position="14"/>
        <end position="145"/>
    </location>
</feature>
<dbReference type="GO" id="GO:0003677">
    <property type="term" value="F:DNA binding"/>
    <property type="evidence" value="ECO:0007669"/>
    <property type="project" value="UniProtKB-KW"/>
</dbReference>
<protein>
    <submittedName>
        <fullName evidence="5">DNA-binding transcriptional regulator, MarR family</fullName>
    </submittedName>
</protein>
<dbReference type="PRINTS" id="PR00598">
    <property type="entry name" value="HTHMARR"/>
</dbReference>
<dbReference type="InterPro" id="IPR000835">
    <property type="entry name" value="HTH_MarR-typ"/>
</dbReference>
<dbReference type="Pfam" id="PF12802">
    <property type="entry name" value="MarR_2"/>
    <property type="match status" value="1"/>
</dbReference>
<evidence type="ECO:0000259" key="4">
    <source>
        <dbReference type="PROSITE" id="PS50995"/>
    </source>
</evidence>
<dbReference type="SMART" id="SM00347">
    <property type="entry name" value="HTH_MARR"/>
    <property type="match status" value="1"/>
</dbReference>
<dbReference type="InterPro" id="IPR036388">
    <property type="entry name" value="WH-like_DNA-bd_sf"/>
</dbReference>
<keyword evidence="6" id="KW-1185">Reference proteome</keyword>
<evidence type="ECO:0000313" key="5">
    <source>
        <dbReference type="EMBL" id="SHI75617.1"/>
    </source>
</evidence>
<keyword evidence="3" id="KW-0804">Transcription</keyword>
<evidence type="ECO:0000256" key="1">
    <source>
        <dbReference type="ARBA" id="ARBA00023015"/>
    </source>
</evidence>
<gene>
    <name evidence="5" type="ORF">SAMN02745170_00970</name>
</gene>
<name>A0A1M6DQW8_9FIRM</name>
<dbReference type="PROSITE" id="PS50995">
    <property type="entry name" value="HTH_MARR_2"/>
    <property type="match status" value="1"/>
</dbReference>
<dbReference type="Gene3D" id="1.10.10.10">
    <property type="entry name" value="Winged helix-like DNA-binding domain superfamily/Winged helix DNA-binding domain"/>
    <property type="match status" value="1"/>
</dbReference>
<evidence type="ECO:0000256" key="3">
    <source>
        <dbReference type="ARBA" id="ARBA00023163"/>
    </source>
</evidence>
<organism evidence="5 6">
    <name type="scientific">Propionispora hippei DSM 15287</name>
    <dbReference type="NCBI Taxonomy" id="1123003"/>
    <lineage>
        <taxon>Bacteria</taxon>
        <taxon>Bacillati</taxon>
        <taxon>Bacillota</taxon>
        <taxon>Negativicutes</taxon>
        <taxon>Selenomonadales</taxon>
        <taxon>Sporomusaceae</taxon>
        <taxon>Propionispora</taxon>
    </lineage>
</organism>
<evidence type="ECO:0000313" key="6">
    <source>
        <dbReference type="Proteomes" id="UP000322917"/>
    </source>
</evidence>
<evidence type="ECO:0000256" key="2">
    <source>
        <dbReference type="ARBA" id="ARBA00023125"/>
    </source>
</evidence>
<proteinExistence type="predicted"/>
<dbReference type="PANTHER" id="PTHR42756">
    <property type="entry name" value="TRANSCRIPTIONAL REGULATOR, MARR"/>
    <property type="match status" value="1"/>
</dbReference>
<keyword evidence="1" id="KW-0805">Transcription regulation</keyword>
<dbReference type="InterPro" id="IPR036390">
    <property type="entry name" value="WH_DNA-bd_sf"/>
</dbReference>
<dbReference type="EMBL" id="FQZD01000007">
    <property type="protein sequence ID" value="SHI75617.1"/>
    <property type="molecule type" value="Genomic_DNA"/>
</dbReference>
<dbReference type="AlphaFoldDB" id="A0A1M6DQW8"/>
<dbReference type="GO" id="GO:0003700">
    <property type="term" value="F:DNA-binding transcription factor activity"/>
    <property type="evidence" value="ECO:0007669"/>
    <property type="project" value="InterPro"/>
</dbReference>
<keyword evidence="2 5" id="KW-0238">DNA-binding</keyword>
<dbReference type="PANTHER" id="PTHR42756:SF1">
    <property type="entry name" value="TRANSCRIPTIONAL REPRESSOR OF EMRAB OPERON"/>
    <property type="match status" value="1"/>
</dbReference>
<sequence length="149" mass="16425">MQSATENSDPRQGSARIGRLIMKLRRLERQPHHFGAAGCLTPSEIHTIDAIGTGGGMLMSELATRLGITKGAVTQLVTRLEDKACVQRRSHATDSRATLVSLSTKGEQAYLAHRQLNQKFYERLGAQLTAQEIAVFEKCVDIFCEVLDE</sequence>
<dbReference type="SUPFAM" id="SSF46785">
    <property type="entry name" value="Winged helix' DNA-binding domain"/>
    <property type="match status" value="1"/>
</dbReference>
<dbReference type="Proteomes" id="UP000322917">
    <property type="component" value="Unassembled WGS sequence"/>
</dbReference>
<dbReference type="RefSeq" id="WP_223191620.1">
    <property type="nucleotide sequence ID" value="NZ_FQZD01000007.1"/>
</dbReference>
<accession>A0A1M6DQW8</accession>